<reference evidence="3 4" key="1">
    <citation type="journal article" date="2016" name="Nat. Commun.">
        <title>Thousands of microbial genomes shed light on interconnected biogeochemical processes in an aquifer system.</title>
        <authorList>
            <person name="Anantharaman K."/>
            <person name="Brown C.T."/>
            <person name="Hug L.A."/>
            <person name="Sharon I."/>
            <person name="Castelle C.J."/>
            <person name="Probst A.J."/>
            <person name="Thomas B.C."/>
            <person name="Singh A."/>
            <person name="Wilkins M.J."/>
            <person name="Karaoz U."/>
            <person name="Brodie E.L."/>
            <person name="Williams K.H."/>
            <person name="Hubbard S.S."/>
            <person name="Banfield J.F."/>
        </authorList>
    </citation>
    <scope>NUCLEOTIDE SEQUENCE [LARGE SCALE GENOMIC DNA]</scope>
</reference>
<dbReference type="InterPro" id="IPR000836">
    <property type="entry name" value="PRTase_dom"/>
</dbReference>
<dbReference type="PANTHER" id="PTHR47505:SF1">
    <property type="entry name" value="DNA UTILIZATION PROTEIN YHGH"/>
    <property type="match status" value="1"/>
</dbReference>
<protein>
    <recommendedName>
        <fullName evidence="2">Phosphoribosyltransferase domain-containing protein</fullName>
    </recommendedName>
</protein>
<evidence type="ECO:0000313" key="3">
    <source>
        <dbReference type="EMBL" id="OGZ63767.1"/>
    </source>
</evidence>
<accession>A0A1G2HMN9</accession>
<sequence>MDKSSIQKYNDVILELLFPSFCFGCNKEGTYLCQDCKATLEISEYNYCLCNKNPIRLAPDHHSNGKCQRCQDHKLSGLYSALPYKEKSLTRKLIHNFKYEPYVKDLAETCAGIVVEHLVLAKNNTEAIWENSVLVPVPLGKSKLKSRDYNQAGALADELSQVLKVPVARDELVKIRETAEQMKLSAKARQENLLNAFAIKNPAQIAGKKVFLVDDVYTTGSTMAECARILKEAKSTQVWGIVIAREG</sequence>
<dbReference type="Pfam" id="PF00156">
    <property type="entry name" value="Pribosyltran"/>
    <property type="match status" value="1"/>
</dbReference>
<dbReference type="STRING" id="1802202.A2730_00550"/>
<evidence type="ECO:0000256" key="1">
    <source>
        <dbReference type="ARBA" id="ARBA00008007"/>
    </source>
</evidence>
<proteinExistence type="inferred from homology"/>
<gene>
    <name evidence="3" type="ORF">A2730_00550</name>
</gene>
<comment type="caution">
    <text evidence="3">The sequence shown here is derived from an EMBL/GenBank/DDBJ whole genome shotgun (WGS) entry which is preliminary data.</text>
</comment>
<organism evidence="3 4">
    <name type="scientific">Candidatus Staskawiczbacteria bacterium RIFCSPHIGHO2_01_FULL_39_25</name>
    <dbReference type="NCBI Taxonomy" id="1802202"/>
    <lineage>
        <taxon>Bacteria</taxon>
        <taxon>Candidatus Staskawicziibacteriota</taxon>
    </lineage>
</organism>
<dbReference type="InterPro" id="IPR029057">
    <property type="entry name" value="PRTase-like"/>
</dbReference>
<name>A0A1G2HMN9_9BACT</name>
<feature type="domain" description="Phosphoribosyltransferase" evidence="2">
    <location>
        <begin position="155"/>
        <end position="240"/>
    </location>
</feature>
<dbReference type="CDD" id="cd06223">
    <property type="entry name" value="PRTases_typeI"/>
    <property type="match status" value="1"/>
</dbReference>
<dbReference type="SUPFAM" id="SSF53271">
    <property type="entry name" value="PRTase-like"/>
    <property type="match status" value="1"/>
</dbReference>
<evidence type="ECO:0000313" key="4">
    <source>
        <dbReference type="Proteomes" id="UP000176855"/>
    </source>
</evidence>
<dbReference type="PANTHER" id="PTHR47505">
    <property type="entry name" value="DNA UTILIZATION PROTEIN YHGH"/>
    <property type="match status" value="1"/>
</dbReference>
<dbReference type="AlphaFoldDB" id="A0A1G2HMN9"/>
<evidence type="ECO:0000259" key="2">
    <source>
        <dbReference type="Pfam" id="PF00156"/>
    </source>
</evidence>
<comment type="similarity">
    <text evidence="1">Belongs to the ComF/GntX family.</text>
</comment>
<dbReference type="Gene3D" id="3.40.50.2020">
    <property type="match status" value="1"/>
</dbReference>
<dbReference type="EMBL" id="MHOO01000011">
    <property type="protein sequence ID" value="OGZ63767.1"/>
    <property type="molecule type" value="Genomic_DNA"/>
</dbReference>
<dbReference type="Proteomes" id="UP000176855">
    <property type="component" value="Unassembled WGS sequence"/>
</dbReference>
<dbReference type="InterPro" id="IPR051910">
    <property type="entry name" value="ComF/GntX_DNA_util-trans"/>
</dbReference>